<dbReference type="AlphaFoldDB" id="A0A9X4M8G4"/>
<dbReference type="EMBL" id="VBTY01000018">
    <property type="protein sequence ID" value="MDG3493670.1"/>
    <property type="molecule type" value="Genomic_DNA"/>
</dbReference>
<evidence type="ECO:0000313" key="1">
    <source>
        <dbReference type="EMBL" id="MDG3493670.1"/>
    </source>
</evidence>
<dbReference type="Proteomes" id="UP001152872">
    <property type="component" value="Unassembled WGS sequence"/>
</dbReference>
<reference evidence="1" key="1">
    <citation type="submission" date="2019-05" db="EMBL/GenBank/DDBJ databases">
        <title>Whole genome sequencing of Pseudanabaena catenata USMAC16.</title>
        <authorList>
            <person name="Khan Z."/>
            <person name="Omar W.M."/>
            <person name="Convey P."/>
            <person name="Merican F."/>
            <person name="Najimudin N."/>
        </authorList>
    </citation>
    <scope>NUCLEOTIDE SEQUENCE</scope>
    <source>
        <strain evidence="1">USMAC16</strain>
    </source>
</reference>
<keyword evidence="2" id="KW-1185">Reference proteome</keyword>
<name>A0A9X4M8G4_9CYAN</name>
<sequence length="95" mass="10998">QAIFLFSGCKFKRAINFLAYLRNHRHRIPEYGYLQKQGINIGSGSVESTIKQIGRRVKISGAQWNQQNVAQVLKHRCAYLNGYFYAPKYIYSVPN</sequence>
<evidence type="ECO:0000313" key="2">
    <source>
        <dbReference type="Proteomes" id="UP001152872"/>
    </source>
</evidence>
<organism evidence="1 2">
    <name type="scientific">Pseudanabaena catenata USMAC16</name>
    <dbReference type="NCBI Taxonomy" id="1855837"/>
    <lineage>
        <taxon>Bacteria</taxon>
        <taxon>Bacillati</taxon>
        <taxon>Cyanobacteriota</taxon>
        <taxon>Cyanophyceae</taxon>
        <taxon>Pseudanabaenales</taxon>
        <taxon>Pseudanabaenaceae</taxon>
        <taxon>Pseudanabaena</taxon>
    </lineage>
</organism>
<protein>
    <submittedName>
        <fullName evidence="1">Uncharacterized protein</fullName>
    </submittedName>
</protein>
<gene>
    <name evidence="1" type="ORF">FEV09_03785</name>
</gene>
<feature type="non-terminal residue" evidence="1">
    <location>
        <position position="1"/>
    </location>
</feature>
<comment type="caution">
    <text evidence="1">The sequence shown here is derived from an EMBL/GenBank/DDBJ whole genome shotgun (WGS) entry which is preliminary data.</text>
</comment>
<accession>A0A9X4M8G4</accession>
<proteinExistence type="predicted"/>